<comment type="caution">
    <text evidence="1">The sequence shown here is derived from an EMBL/GenBank/DDBJ whole genome shotgun (WGS) entry which is preliminary data.</text>
</comment>
<gene>
    <name evidence="1" type="ORF">GGR17_002356</name>
</gene>
<keyword evidence="2" id="KW-1185">Reference proteome</keyword>
<dbReference type="Proteomes" id="UP000585681">
    <property type="component" value="Unassembled WGS sequence"/>
</dbReference>
<proteinExistence type="predicted"/>
<protein>
    <recommendedName>
        <fullName evidence="3">RiboL-PSP-HEPN domain-containing protein</fullName>
    </recommendedName>
</protein>
<sequence length="308" mass="34924">MKDYMIDNVLNAQRWVSRVQFTCPACGHDNHQDVDVPEPNYMAEKSSEMTSEGEAELYCEGCENLFSADVWAGPAHCDMTIREYESTHVSCDPPGYDRPPEEWLDDWEIPEHPKDVFDLNADELREIIKAQACESGGALINRMIFAQILTFLEAYFCDNLIKGLREHPALLVSFSEKDGAIKDASIAASSVLRDPNAVQNWIEYNLKNRLYHQFGSGKKDKGGKEKPEGVVLWYAMAFGFRLTPTDADLAALRDYAALRHDCVHRNGETKDGKKLVQFDKPYLQDALDTAIRIVAHIDKEMRTNEKAE</sequence>
<reference evidence="1" key="1">
    <citation type="submission" date="2020-08" db="EMBL/GenBank/DDBJ databases">
        <title>Genomic Encyclopedia of Type Strains, Phase IV (KMG-IV): sequencing the most valuable type-strain genomes for metagenomic binning, comparative biology and taxonomic classification.</title>
        <authorList>
            <person name="Goeker M."/>
        </authorList>
    </citation>
    <scope>NUCLEOTIDE SEQUENCE [LARGE SCALE GENOMIC DNA]</scope>
    <source>
        <strain evidence="1">DSM 105040</strain>
    </source>
</reference>
<dbReference type="AlphaFoldDB" id="A0A840CKD2"/>
<evidence type="ECO:0000313" key="2">
    <source>
        <dbReference type="Proteomes" id="UP000585681"/>
    </source>
</evidence>
<dbReference type="RefSeq" id="WP_157445602.1">
    <property type="nucleotide sequence ID" value="NZ_JACIEQ010000003.1"/>
</dbReference>
<dbReference type="EMBL" id="JACIEQ010000003">
    <property type="protein sequence ID" value="MBB4022537.1"/>
    <property type="molecule type" value="Genomic_DNA"/>
</dbReference>
<organism evidence="1 2">
    <name type="scientific">Actibacterium naphthalenivorans</name>
    <dbReference type="NCBI Taxonomy" id="1614693"/>
    <lineage>
        <taxon>Bacteria</taxon>
        <taxon>Pseudomonadati</taxon>
        <taxon>Pseudomonadota</taxon>
        <taxon>Alphaproteobacteria</taxon>
        <taxon>Rhodobacterales</taxon>
        <taxon>Roseobacteraceae</taxon>
        <taxon>Actibacterium</taxon>
    </lineage>
</organism>
<accession>A0A840CKD2</accession>
<evidence type="ECO:0008006" key="3">
    <source>
        <dbReference type="Google" id="ProtNLM"/>
    </source>
</evidence>
<name>A0A840CKD2_9RHOB</name>
<evidence type="ECO:0000313" key="1">
    <source>
        <dbReference type="EMBL" id="MBB4022537.1"/>
    </source>
</evidence>